<evidence type="ECO:0000256" key="4">
    <source>
        <dbReference type="ARBA" id="ARBA00023274"/>
    </source>
</evidence>
<evidence type="ECO:0000256" key="1">
    <source>
        <dbReference type="ARBA" id="ARBA00007594"/>
    </source>
</evidence>
<dbReference type="PANTHER" id="PTHR15892:SF2">
    <property type="entry name" value="LARGE RIBOSOMAL SUBUNIT PROTEIN UL30M"/>
    <property type="match status" value="1"/>
</dbReference>
<dbReference type="InterPro" id="IPR036919">
    <property type="entry name" value="Ribo_uL30_ferredoxin-like_sf"/>
</dbReference>
<evidence type="ECO:0000313" key="8">
    <source>
        <dbReference type="EMBL" id="PZO83124.1"/>
    </source>
</evidence>
<dbReference type="Pfam" id="PF00327">
    <property type="entry name" value="Ribosomal_L30"/>
    <property type="match status" value="1"/>
</dbReference>
<evidence type="ECO:0000313" key="9">
    <source>
        <dbReference type="Proteomes" id="UP000249557"/>
    </source>
</evidence>
<dbReference type="GO" id="GO:0006412">
    <property type="term" value="P:translation"/>
    <property type="evidence" value="ECO:0007669"/>
    <property type="project" value="InterPro"/>
</dbReference>
<dbReference type="InterPro" id="IPR005996">
    <property type="entry name" value="Ribosomal_uL30_bac-type"/>
</dbReference>
<dbReference type="EMBL" id="QFNK01000222">
    <property type="protein sequence ID" value="PZO83124.1"/>
    <property type="molecule type" value="Genomic_DNA"/>
</dbReference>
<dbReference type="AlphaFoldDB" id="A0A2W4ZL70"/>
<evidence type="ECO:0000256" key="3">
    <source>
        <dbReference type="ARBA" id="ARBA00022980"/>
    </source>
</evidence>
<keyword evidence="3 8" id="KW-0689">Ribosomal protein</keyword>
<organism evidence="8 9">
    <name type="scientific">Micavibrio aeruginosavorus</name>
    <dbReference type="NCBI Taxonomy" id="349221"/>
    <lineage>
        <taxon>Bacteria</taxon>
        <taxon>Pseudomonadati</taxon>
        <taxon>Bdellovibrionota</taxon>
        <taxon>Bdellovibrionia</taxon>
        <taxon>Bdellovibrionales</taxon>
        <taxon>Pseudobdellovibrionaceae</taxon>
        <taxon>Micavibrio</taxon>
    </lineage>
</organism>
<sequence length="89" mass="9244">MAEEKKAPAKKAPAKKAAAPKKEAAAAKSGKTVTVTQTGSAAGRLPVQRQTLIGLGLNKIGRTSTLEDTPSVRGMIRAVRHLVKVEEAA</sequence>
<dbReference type="PANTHER" id="PTHR15892">
    <property type="entry name" value="MITOCHONDRIAL RIBOSOMAL PROTEIN L30"/>
    <property type="match status" value="1"/>
</dbReference>
<dbReference type="Gene3D" id="3.30.1390.20">
    <property type="entry name" value="Ribosomal protein L30, ferredoxin-like fold domain"/>
    <property type="match status" value="1"/>
</dbReference>
<dbReference type="GO" id="GO:0022625">
    <property type="term" value="C:cytosolic large ribosomal subunit"/>
    <property type="evidence" value="ECO:0007669"/>
    <property type="project" value="TreeGrafter"/>
</dbReference>
<dbReference type="CDD" id="cd01658">
    <property type="entry name" value="Ribosomal_L30"/>
    <property type="match status" value="1"/>
</dbReference>
<dbReference type="SUPFAM" id="SSF55129">
    <property type="entry name" value="Ribosomal protein L30p/L7e"/>
    <property type="match status" value="1"/>
</dbReference>
<keyword evidence="4" id="KW-0687">Ribonucleoprotein</keyword>
<protein>
    <recommendedName>
        <fullName evidence="5">50S ribosomal protein L30</fullName>
    </recommendedName>
</protein>
<feature type="compositionally biased region" description="Polar residues" evidence="6">
    <location>
        <begin position="31"/>
        <end position="40"/>
    </location>
</feature>
<dbReference type="HAMAP" id="MF_01371_B">
    <property type="entry name" value="Ribosomal_uL30_B"/>
    <property type="match status" value="1"/>
</dbReference>
<dbReference type="InterPro" id="IPR016082">
    <property type="entry name" value="Ribosomal_uL30_ferredoxin-like"/>
</dbReference>
<dbReference type="GO" id="GO:0003735">
    <property type="term" value="F:structural constituent of ribosome"/>
    <property type="evidence" value="ECO:0007669"/>
    <property type="project" value="InterPro"/>
</dbReference>
<evidence type="ECO:0000259" key="7">
    <source>
        <dbReference type="Pfam" id="PF00327"/>
    </source>
</evidence>
<feature type="domain" description="Large ribosomal subunit protein uL30-like ferredoxin-like fold" evidence="7">
    <location>
        <begin position="34"/>
        <end position="83"/>
    </location>
</feature>
<reference evidence="8 9" key="1">
    <citation type="submission" date="2017-08" db="EMBL/GenBank/DDBJ databases">
        <title>Infants hospitalized years apart are colonized by the same room-sourced microbial strains.</title>
        <authorList>
            <person name="Brooks B."/>
            <person name="Olm M.R."/>
            <person name="Firek B.A."/>
            <person name="Baker R."/>
            <person name="Thomas B.C."/>
            <person name="Morowitz M.J."/>
            <person name="Banfield J.F."/>
        </authorList>
    </citation>
    <scope>NUCLEOTIDE SEQUENCE [LARGE SCALE GENOMIC DNA]</scope>
    <source>
        <strain evidence="8">S2_018_000_R2_104</strain>
    </source>
</reference>
<comment type="caution">
    <text evidence="8">The sequence shown here is derived from an EMBL/GenBank/DDBJ whole genome shotgun (WGS) entry which is preliminary data.</text>
</comment>
<dbReference type="NCBIfam" id="TIGR01308">
    <property type="entry name" value="rpmD_bact"/>
    <property type="match status" value="1"/>
</dbReference>
<comment type="similarity">
    <text evidence="1">Belongs to the universal ribosomal protein uL30 family.</text>
</comment>
<proteinExistence type="inferred from homology"/>
<evidence type="ECO:0000256" key="5">
    <source>
        <dbReference type="ARBA" id="ARBA00035492"/>
    </source>
</evidence>
<feature type="region of interest" description="Disordered" evidence="6">
    <location>
        <begin position="1"/>
        <end position="40"/>
    </location>
</feature>
<comment type="subunit">
    <text evidence="2">Part of the 50S ribosomal subunit.</text>
</comment>
<dbReference type="Proteomes" id="UP000249557">
    <property type="component" value="Unassembled WGS sequence"/>
</dbReference>
<evidence type="ECO:0000256" key="2">
    <source>
        <dbReference type="ARBA" id="ARBA00011838"/>
    </source>
</evidence>
<accession>A0A2W4ZL70</accession>
<evidence type="ECO:0000256" key="6">
    <source>
        <dbReference type="SAM" id="MobiDB-lite"/>
    </source>
</evidence>
<name>A0A2W4ZL70_9BACT</name>
<gene>
    <name evidence="8" type="ORF">DI626_09305</name>
</gene>